<dbReference type="SMART" id="SM00304">
    <property type="entry name" value="HAMP"/>
    <property type="match status" value="1"/>
</dbReference>
<feature type="transmembrane region" description="Helical" evidence="12">
    <location>
        <begin position="305"/>
        <end position="329"/>
    </location>
</feature>
<sequence length="603" mass="69213">MAQQPAKNMIRQLFYPFRKSLRYKLMLMMVAIAVMPLSLVTLFATKTSQQTLSMEVIRSNESRLNWAGKYFDEKFDQLQSTAYSLLLDNNLFPTANSSFTNNDNNPDAALNSYIIEKLNSLYIANNNNIAQITLFKKSMHQLFIVDKDAVRVSEQLNTPSVNWQAMGNSDESVNLIKSSSNRNMFTLVRSMNRFQNREVLGGVSLDVRWKMMNSVLEMLHSEPNSQVFIVDAKGDVMYDPYYSSEQENLDKPLLGKVVSDTKESGYQKFKLGFLFYQPVVSNQLYLIKFIPLSYVTSSASSTVNFSFVTAIIFIFLAITVSVFMAYFITKPIIRLTKSMKALEFQNFDVGVNEIRIDEIGTLERRFNSMLYRIKELIQIEYKSKIEKRTAQLKAMQAQINPHFLYNALQAIGGIALSKNVPEIYEHIRAISDLFRYTIKIKSDLVTVSDEIVHVRNYLHIQKIRFQDMLQIHLDVDDECRTSILPKFSLQPIVENCFIHGLEGKMDMWSITIRAQVILDEVEIIIEDNGIGIETERLESIRKQLNQVSEDHELEESMGMGNVNSRIKLIFGDEYGVFVTSDKGVGTMVKLVIPLLRRGEEILL</sequence>
<protein>
    <submittedName>
        <fullName evidence="14">Sensor histidine kinase</fullName>
    </submittedName>
</protein>
<comment type="subcellular location">
    <subcellularLocation>
        <location evidence="1">Cell membrane</location>
        <topology evidence="1">Multi-pass membrane protein</topology>
    </subcellularLocation>
</comment>
<organism evidence="14">
    <name type="scientific">Paenibacillus sp. SYP-B3998</name>
    <dbReference type="NCBI Taxonomy" id="2678564"/>
    <lineage>
        <taxon>Bacteria</taxon>
        <taxon>Bacillati</taxon>
        <taxon>Bacillota</taxon>
        <taxon>Bacilli</taxon>
        <taxon>Bacillales</taxon>
        <taxon>Paenibacillaceae</taxon>
        <taxon>Paenibacillus</taxon>
    </lineage>
</organism>
<evidence type="ECO:0000256" key="3">
    <source>
        <dbReference type="ARBA" id="ARBA00022553"/>
    </source>
</evidence>
<dbReference type="CDD" id="cd06225">
    <property type="entry name" value="HAMP"/>
    <property type="match status" value="1"/>
</dbReference>
<keyword evidence="11 12" id="KW-0472">Membrane</keyword>
<evidence type="ECO:0000256" key="12">
    <source>
        <dbReference type="SAM" id="Phobius"/>
    </source>
</evidence>
<dbReference type="AlphaFoldDB" id="A0A6G4A5V6"/>
<dbReference type="InterPro" id="IPR003594">
    <property type="entry name" value="HATPase_dom"/>
</dbReference>
<comment type="caution">
    <text evidence="14">The sequence shown here is derived from an EMBL/GenBank/DDBJ whole genome shotgun (WGS) entry which is preliminary data.</text>
</comment>
<keyword evidence="3" id="KW-0597">Phosphoprotein</keyword>
<keyword evidence="8" id="KW-0067">ATP-binding</keyword>
<reference evidence="14" key="1">
    <citation type="submission" date="2020-02" db="EMBL/GenBank/DDBJ databases">
        <authorList>
            <person name="Shen X.-R."/>
            <person name="Zhang Y.-X."/>
        </authorList>
    </citation>
    <scope>NUCLEOTIDE SEQUENCE</scope>
    <source>
        <strain evidence="14">SYP-B3998</strain>
    </source>
</reference>
<evidence type="ECO:0000256" key="5">
    <source>
        <dbReference type="ARBA" id="ARBA00022692"/>
    </source>
</evidence>
<evidence type="ECO:0000256" key="4">
    <source>
        <dbReference type="ARBA" id="ARBA00022679"/>
    </source>
</evidence>
<feature type="domain" description="HAMP" evidence="13">
    <location>
        <begin position="326"/>
        <end position="378"/>
    </location>
</feature>
<keyword evidence="5 12" id="KW-0812">Transmembrane</keyword>
<dbReference type="InterPro" id="IPR003660">
    <property type="entry name" value="HAMP_dom"/>
</dbReference>
<dbReference type="Pfam" id="PF00672">
    <property type="entry name" value="HAMP"/>
    <property type="match status" value="1"/>
</dbReference>
<keyword evidence="6" id="KW-0547">Nucleotide-binding</keyword>
<evidence type="ECO:0000256" key="10">
    <source>
        <dbReference type="ARBA" id="ARBA00023012"/>
    </source>
</evidence>
<evidence type="ECO:0000256" key="9">
    <source>
        <dbReference type="ARBA" id="ARBA00022989"/>
    </source>
</evidence>
<evidence type="ECO:0000313" key="14">
    <source>
        <dbReference type="EMBL" id="NEW09189.1"/>
    </source>
</evidence>
<feature type="transmembrane region" description="Helical" evidence="12">
    <location>
        <begin position="21"/>
        <end position="44"/>
    </location>
</feature>
<dbReference type="GO" id="GO:0005886">
    <property type="term" value="C:plasma membrane"/>
    <property type="evidence" value="ECO:0007669"/>
    <property type="project" value="UniProtKB-SubCell"/>
</dbReference>
<keyword evidence="9 12" id="KW-1133">Transmembrane helix</keyword>
<evidence type="ECO:0000259" key="13">
    <source>
        <dbReference type="PROSITE" id="PS50885"/>
    </source>
</evidence>
<dbReference type="PANTHER" id="PTHR34220">
    <property type="entry name" value="SENSOR HISTIDINE KINASE YPDA"/>
    <property type="match status" value="1"/>
</dbReference>
<keyword evidence="7 14" id="KW-0418">Kinase</keyword>
<dbReference type="InterPro" id="IPR050640">
    <property type="entry name" value="Bact_2-comp_sensor_kinase"/>
</dbReference>
<proteinExistence type="predicted"/>
<evidence type="ECO:0000256" key="1">
    <source>
        <dbReference type="ARBA" id="ARBA00004651"/>
    </source>
</evidence>
<evidence type="ECO:0000256" key="11">
    <source>
        <dbReference type="ARBA" id="ARBA00023136"/>
    </source>
</evidence>
<evidence type="ECO:0000256" key="7">
    <source>
        <dbReference type="ARBA" id="ARBA00022777"/>
    </source>
</evidence>
<keyword evidence="4" id="KW-0808">Transferase</keyword>
<name>A0A6G4A5V6_9BACL</name>
<dbReference type="Gene3D" id="6.10.340.10">
    <property type="match status" value="1"/>
</dbReference>
<dbReference type="Pfam" id="PF02518">
    <property type="entry name" value="HATPase_c"/>
    <property type="match status" value="1"/>
</dbReference>
<keyword evidence="2" id="KW-1003">Cell membrane</keyword>
<dbReference type="GO" id="GO:0005524">
    <property type="term" value="F:ATP binding"/>
    <property type="evidence" value="ECO:0007669"/>
    <property type="project" value="UniProtKB-KW"/>
</dbReference>
<dbReference type="GO" id="GO:0000155">
    <property type="term" value="F:phosphorelay sensor kinase activity"/>
    <property type="evidence" value="ECO:0007669"/>
    <property type="project" value="InterPro"/>
</dbReference>
<dbReference type="InterPro" id="IPR036890">
    <property type="entry name" value="HATPase_C_sf"/>
</dbReference>
<dbReference type="RefSeq" id="WP_163952808.1">
    <property type="nucleotide sequence ID" value="NZ_JAAIKC010000014.1"/>
</dbReference>
<evidence type="ECO:0000256" key="6">
    <source>
        <dbReference type="ARBA" id="ARBA00022741"/>
    </source>
</evidence>
<keyword evidence="10" id="KW-0902">Two-component regulatory system</keyword>
<dbReference type="SUPFAM" id="SSF55874">
    <property type="entry name" value="ATPase domain of HSP90 chaperone/DNA topoisomerase II/histidine kinase"/>
    <property type="match status" value="1"/>
</dbReference>
<dbReference type="InterPro" id="IPR010559">
    <property type="entry name" value="Sig_transdc_His_kin_internal"/>
</dbReference>
<gene>
    <name evidence="14" type="ORF">GK047_24765</name>
</gene>
<evidence type="ECO:0000256" key="2">
    <source>
        <dbReference type="ARBA" id="ARBA00022475"/>
    </source>
</evidence>
<dbReference type="PANTHER" id="PTHR34220:SF11">
    <property type="entry name" value="SENSOR PROTEIN KINASE HPTS"/>
    <property type="match status" value="1"/>
</dbReference>
<dbReference type="PROSITE" id="PS50885">
    <property type="entry name" value="HAMP"/>
    <property type="match status" value="1"/>
</dbReference>
<accession>A0A6G4A5V6</accession>
<dbReference type="EMBL" id="JAAIKC010000014">
    <property type="protein sequence ID" value="NEW09189.1"/>
    <property type="molecule type" value="Genomic_DNA"/>
</dbReference>
<dbReference type="Gene3D" id="3.30.565.10">
    <property type="entry name" value="Histidine kinase-like ATPase, C-terminal domain"/>
    <property type="match status" value="1"/>
</dbReference>
<dbReference type="SUPFAM" id="SSF158472">
    <property type="entry name" value="HAMP domain-like"/>
    <property type="match status" value="1"/>
</dbReference>
<evidence type="ECO:0000256" key="8">
    <source>
        <dbReference type="ARBA" id="ARBA00022840"/>
    </source>
</evidence>
<dbReference type="Pfam" id="PF06580">
    <property type="entry name" value="His_kinase"/>
    <property type="match status" value="1"/>
</dbReference>